<feature type="signal peptide" evidence="1">
    <location>
        <begin position="1"/>
        <end position="26"/>
    </location>
</feature>
<accession>A0A7V8NVB5</accession>
<dbReference type="Gene3D" id="2.60.40.1120">
    <property type="entry name" value="Carboxypeptidase-like, regulatory domain"/>
    <property type="match status" value="1"/>
</dbReference>
<dbReference type="InterPro" id="IPR008969">
    <property type="entry name" value="CarboxyPept-like_regulatory"/>
</dbReference>
<dbReference type="SUPFAM" id="SSF49464">
    <property type="entry name" value="Carboxypeptidase regulatory domain-like"/>
    <property type="match status" value="1"/>
</dbReference>
<feature type="chain" id="PRO_5031180168" evidence="1">
    <location>
        <begin position="27"/>
        <end position="191"/>
    </location>
</feature>
<dbReference type="AlphaFoldDB" id="A0A7V8NVB5"/>
<keyword evidence="1" id="KW-0732">Signal</keyword>
<organism evidence="2 3">
    <name type="scientific">Candidatus Acidiferrum panamense</name>
    <dbReference type="NCBI Taxonomy" id="2741543"/>
    <lineage>
        <taxon>Bacteria</taxon>
        <taxon>Pseudomonadati</taxon>
        <taxon>Acidobacteriota</taxon>
        <taxon>Terriglobia</taxon>
        <taxon>Candidatus Acidiferrales</taxon>
        <taxon>Candidatus Acidiferrum</taxon>
    </lineage>
</organism>
<feature type="non-terminal residue" evidence="2">
    <location>
        <position position="191"/>
    </location>
</feature>
<evidence type="ECO:0000313" key="3">
    <source>
        <dbReference type="Proteomes" id="UP000567293"/>
    </source>
</evidence>
<evidence type="ECO:0000313" key="2">
    <source>
        <dbReference type="EMBL" id="MBA0088117.1"/>
    </source>
</evidence>
<proteinExistence type="predicted"/>
<name>A0A7V8NVB5_9BACT</name>
<gene>
    <name evidence="2" type="ORF">HRJ53_24295</name>
</gene>
<protein>
    <submittedName>
        <fullName evidence="2">Carboxypeptidase regulatory-like domain-containing protein</fullName>
    </submittedName>
</protein>
<keyword evidence="3" id="KW-1185">Reference proteome</keyword>
<reference evidence="2" key="1">
    <citation type="submission" date="2020-06" db="EMBL/GenBank/DDBJ databases">
        <title>Legume-microbial interactions unlock mineral nutrients during tropical forest succession.</title>
        <authorList>
            <person name="Epihov D.Z."/>
        </authorList>
    </citation>
    <scope>NUCLEOTIDE SEQUENCE [LARGE SCALE GENOMIC DNA]</scope>
    <source>
        <strain evidence="2">Pan2503</strain>
    </source>
</reference>
<dbReference type="GO" id="GO:0004180">
    <property type="term" value="F:carboxypeptidase activity"/>
    <property type="evidence" value="ECO:0007669"/>
    <property type="project" value="UniProtKB-KW"/>
</dbReference>
<dbReference type="EMBL" id="JACDQQ010002349">
    <property type="protein sequence ID" value="MBA0088117.1"/>
    <property type="molecule type" value="Genomic_DNA"/>
</dbReference>
<comment type="caution">
    <text evidence="2">The sequence shown here is derived from an EMBL/GenBank/DDBJ whole genome shotgun (WGS) entry which is preliminary data.</text>
</comment>
<dbReference type="Pfam" id="PF13620">
    <property type="entry name" value="CarboxypepD_reg"/>
    <property type="match status" value="1"/>
</dbReference>
<evidence type="ECO:0000256" key="1">
    <source>
        <dbReference type="SAM" id="SignalP"/>
    </source>
</evidence>
<dbReference type="Proteomes" id="UP000567293">
    <property type="component" value="Unassembled WGS sequence"/>
</dbReference>
<sequence>MIRAKFAVRLGAGLSVILLFLARASAQSTISGQVKDTSGAVMAGVAVEASSEALIERARSVVSNGEGRYAIVDVRPGSYTVTFTLMGFNTVKQQVEVPANVTVPVDATMQVGSIGQTVEVAGLVATVDVDNVSHPEVLTRSDVDSVPTARNLQSLGSYIPAVHLNIPDVGGSQQIQQTYIATHGNPPEHNV</sequence>